<dbReference type="Gene3D" id="2.30.110.50">
    <property type="match status" value="1"/>
</dbReference>
<dbReference type="Gene3D" id="3.55.50.10">
    <property type="entry name" value="Baseplate protein-like domains"/>
    <property type="match status" value="1"/>
</dbReference>
<name>A0A9X8N9T8_9ACTN</name>
<dbReference type="EMBL" id="FRBK01000061">
    <property type="protein sequence ID" value="SHN35783.1"/>
    <property type="molecule type" value="Genomic_DNA"/>
</dbReference>
<dbReference type="RefSeq" id="WP_167390932.1">
    <property type="nucleotide sequence ID" value="NZ_FRBK01000061.1"/>
</dbReference>
<dbReference type="NCBIfam" id="NF033848">
    <property type="entry name" value="VgrG_rel"/>
    <property type="match status" value="1"/>
</dbReference>
<sequence>MADRSYAAQPLIETAGPLPDVWADHLAHARVDTSTRLPAQAELRFRDGDHQLLAATGITLGTPLKVFVTTVHDRTKVPLFTGEVTAVETELDATGAFTVLRAQDRLHRLTRARRTTAYPNASVKDVLTQIAARAGLTVGTVDAPTTRHPQVTQPHQSDWDFLRELATLYDADLTLEGTTLSFTRPATATKAPSPTTSADQSPYVLEYGTNLLSLRACVTATGQIDSLEVRGWNTDTKQPLTATAPATASTRLDVGTTPQKAAAPFGKTGTVLAGTGYALRADLPAAATGLAAQATAALADLDATITGTPQLRAGTPIALANVGTPFTGRYTTTAVTHLFDPSLGYRTRLTVTPDPSPPAGTTTGTHVVAGPLEPAAGALPGLAIALVTDTKEPGATGCGAVRLTFPWLSADYTTDWVRTLQTGGLGGGGVLSPGIGDEVLVGFEHGRLDRPLVLGSLYNGKDRPTQHTTPLIDASTGHVNRRSLAMRSGDRIELLDAKNGDQGIRLTTADGKLALTLERHAKTLRITATDGPVEITGKQITVNAKDGPLNITAAKNLTLDADTIALKATKNLTLEGQNITAQANTNATLKATSKAVVTAPKVEIA</sequence>
<feature type="domain" description="Gp5/Type VI secretion system Vgr protein OB-fold" evidence="1">
    <location>
        <begin position="385"/>
        <end position="458"/>
    </location>
</feature>
<dbReference type="SUPFAM" id="SSF69255">
    <property type="entry name" value="gp5 N-terminal domain-like"/>
    <property type="match status" value="1"/>
</dbReference>
<reference evidence="3" key="1">
    <citation type="submission" date="2016-11" db="EMBL/GenBank/DDBJ databases">
        <authorList>
            <person name="Jaros S."/>
            <person name="Januszkiewicz K."/>
            <person name="Wedrychowicz H."/>
        </authorList>
    </citation>
    <scope>NUCLEOTIDE SEQUENCE [LARGE SCALE GENOMIC DNA]</scope>
    <source>
        <strain evidence="3">CGMCC 4.3555</strain>
    </source>
</reference>
<dbReference type="InterPro" id="IPR047702">
    <property type="entry name" value="VgrG-rel"/>
</dbReference>
<gene>
    <name evidence="2" type="ORF">SAMN05216268_1613</name>
</gene>
<evidence type="ECO:0000313" key="3">
    <source>
        <dbReference type="Proteomes" id="UP000184388"/>
    </source>
</evidence>
<dbReference type="InterPro" id="IPR006531">
    <property type="entry name" value="Gp5/Vgr_OB"/>
</dbReference>
<organism evidence="2 3">
    <name type="scientific">Streptomyces yunnanensis</name>
    <dbReference type="NCBI Taxonomy" id="156453"/>
    <lineage>
        <taxon>Bacteria</taxon>
        <taxon>Bacillati</taxon>
        <taxon>Actinomycetota</taxon>
        <taxon>Actinomycetes</taxon>
        <taxon>Kitasatosporales</taxon>
        <taxon>Streptomycetaceae</taxon>
        <taxon>Streptomyces</taxon>
    </lineage>
</organism>
<dbReference type="InterPro" id="IPR037026">
    <property type="entry name" value="Vgr_OB-fold_dom_sf"/>
</dbReference>
<evidence type="ECO:0000313" key="2">
    <source>
        <dbReference type="EMBL" id="SHN35783.1"/>
    </source>
</evidence>
<dbReference type="SUPFAM" id="SSF69279">
    <property type="entry name" value="Phage tail proteins"/>
    <property type="match status" value="1"/>
</dbReference>
<dbReference type="Proteomes" id="UP000184388">
    <property type="component" value="Unassembled WGS sequence"/>
</dbReference>
<comment type="caution">
    <text evidence="2">The sequence shown here is derived from an EMBL/GenBank/DDBJ whole genome shotgun (WGS) entry which is preliminary data.</text>
</comment>
<accession>A0A9X8N9T8</accession>
<dbReference type="Pfam" id="PF04717">
    <property type="entry name" value="Phage_base_V"/>
    <property type="match status" value="1"/>
</dbReference>
<proteinExistence type="predicted"/>
<dbReference type="Pfam" id="PF05954">
    <property type="entry name" value="Phage_GPD"/>
    <property type="match status" value="1"/>
</dbReference>
<protein>
    <submittedName>
        <fullName evidence="2">Phage late control gene D protein (GPD)</fullName>
    </submittedName>
</protein>
<dbReference type="Gene3D" id="2.40.50.230">
    <property type="entry name" value="Gp5 N-terminal domain"/>
    <property type="match status" value="1"/>
</dbReference>
<dbReference type="AlphaFoldDB" id="A0A9X8N9T8"/>
<evidence type="ECO:0000259" key="1">
    <source>
        <dbReference type="Pfam" id="PF04717"/>
    </source>
</evidence>